<dbReference type="Proteomes" id="UP000076447">
    <property type="component" value="Unassembled WGS sequence"/>
</dbReference>
<proteinExistence type="predicted"/>
<protein>
    <submittedName>
        <fullName evidence="2">Uncharacterized protein</fullName>
    </submittedName>
</protein>
<evidence type="ECO:0000313" key="2">
    <source>
        <dbReference type="EMBL" id="KZM36948.1"/>
    </source>
</evidence>
<comment type="caution">
    <text evidence="2">The sequence shown here is derived from an EMBL/GenBank/DDBJ whole genome shotgun (WGS) entry which is preliminary data.</text>
</comment>
<accession>A0A161YKH2</accession>
<gene>
    <name evidence="2" type="ORF">OJAG_03310</name>
</gene>
<feature type="region of interest" description="Disordered" evidence="1">
    <location>
        <begin position="1"/>
        <end position="21"/>
    </location>
</feature>
<organism evidence="2 3">
    <name type="scientific">Oerskovia enterophila</name>
    <dbReference type="NCBI Taxonomy" id="43678"/>
    <lineage>
        <taxon>Bacteria</taxon>
        <taxon>Bacillati</taxon>
        <taxon>Actinomycetota</taxon>
        <taxon>Actinomycetes</taxon>
        <taxon>Micrococcales</taxon>
        <taxon>Cellulomonadaceae</taxon>
        <taxon>Oerskovia</taxon>
    </lineage>
</organism>
<dbReference type="AlphaFoldDB" id="A0A161YKH2"/>
<evidence type="ECO:0000256" key="1">
    <source>
        <dbReference type="SAM" id="MobiDB-lite"/>
    </source>
</evidence>
<reference evidence="2 3" key="1">
    <citation type="submission" date="2016-01" db="EMBL/GenBank/DDBJ databases">
        <title>Genome sequence of Oerskovia enterophila VJag, an agar and cellulose degrading bacterium.</title>
        <authorList>
            <person name="Poehlein A."/>
            <person name="Jag V."/>
            <person name="Bengelsdorf F."/>
            <person name="Duerre P."/>
            <person name="Daniel R."/>
        </authorList>
    </citation>
    <scope>NUCLEOTIDE SEQUENCE [LARGE SCALE GENOMIC DNA]</scope>
    <source>
        <strain evidence="2 3">VJag</strain>
    </source>
</reference>
<sequence>MPTSASTVARYASGVPNDGAGPAVGHLDHTWERKLAYPLSSPCQ</sequence>
<dbReference type="EMBL" id="LRIE01000035">
    <property type="protein sequence ID" value="KZM36948.1"/>
    <property type="molecule type" value="Genomic_DNA"/>
</dbReference>
<name>A0A161YKH2_9CELL</name>
<evidence type="ECO:0000313" key="3">
    <source>
        <dbReference type="Proteomes" id="UP000076447"/>
    </source>
</evidence>